<dbReference type="AlphaFoldDB" id="A0A0G0BYA4"/>
<organism evidence="2 3">
    <name type="scientific">candidate division WS6 bacterium GW2011_GWC1_33_20</name>
    <dbReference type="NCBI Taxonomy" id="1619089"/>
    <lineage>
        <taxon>Bacteria</taxon>
        <taxon>Candidatus Dojkabacteria</taxon>
    </lineage>
</organism>
<dbReference type="GO" id="GO:0009116">
    <property type="term" value="P:nucleoside metabolic process"/>
    <property type="evidence" value="ECO:0007669"/>
    <property type="project" value="InterPro"/>
</dbReference>
<name>A0A0G0BYA4_9BACT</name>
<gene>
    <name evidence="2" type="ORF">UR34_C0010G0020</name>
</gene>
<dbReference type="GO" id="GO:0003824">
    <property type="term" value="F:catalytic activity"/>
    <property type="evidence" value="ECO:0007669"/>
    <property type="project" value="InterPro"/>
</dbReference>
<evidence type="ECO:0000259" key="1">
    <source>
        <dbReference type="Pfam" id="PF01048"/>
    </source>
</evidence>
<dbReference type="InterPro" id="IPR000845">
    <property type="entry name" value="Nucleoside_phosphorylase_d"/>
</dbReference>
<evidence type="ECO:0000313" key="3">
    <source>
        <dbReference type="Proteomes" id="UP000034302"/>
    </source>
</evidence>
<dbReference type="EMBL" id="LBOV01000010">
    <property type="protein sequence ID" value="KKP43855.1"/>
    <property type="molecule type" value="Genomic_DNA"/>
</dbReference>
<feature type="domain" description="Nucleoside phosphorylase" evidence="1">
    <location>
        <begin position="90"/>
        <end position="202"/>
    </location>
</feature>
<evidence type="ECO:0000313" key="2">
    <source>
        <dbReference type="EMBL" id="KKP43855.1"/>
    </source>
</evidence>
<dbReference type="SUPFAM" id="SSF53167">
    <property type="entry name" value="Purine and uridine phosphorylases"/>
    <property type="match status" value="1"/>
</dbReference>
<reference evidence="2 3" key="1">
    <citation type="journal article" date="2015" name="Nature">
        <title>rRNA introns, odd ribosomes, and small enigmatic genomes across a large radiation of phyla.</title>
        <authorList>
            <person name="Brown C.T."/>
            <person name="Hug L.A."/>
            <person name="Thomas B.C."/>
            <person name="Sharon I."/>
            <person name="Castelle C.J."/>
            <person name="Singh A."/>
            <person name="Wilkins M.J."/>
            <person name="Williams K.H."/>
            <person name="Banfield J.F."/>
        </authorList>
    </citation>
    <scope>NUCLEOTIDE SEQUENCE [LARGE SCALE GENOMIC DNA]</scope>
</reference>
<sequence>MFYKKDNLVINPSNRREYKKIEGFPEVVIIGHSTRWPQILSSVSKDDPNIVVLQHTLTRYEESVLFAAYGKLIKYIFASEGSLALHTTMVKAYFNGAKYIINIGCAGGLKEDLKVGDLVICNEVVRDSGFGNLLATDDERAVCSTRLSELILNGASKLGNTVKDFPKSRVGKVWCVNSLYYSEEQVDSARQKGCDIVEMEVETGAITIGWLNENYFKENPVEFAQISYISDMLQGCNGPWCDVFASDKTEEMVIGKRDALLATLEALKGL</sequence>
<dbReference type="Pfam" id="PF01048">
    <property type="entry name" value="PNP_UDP_1"/>
    <property type="match status" value="1"/>
</dbReference>
<dbReference type="InterPro" id="IPR035994">
    <property type="entry name" value="Nucleoside_phosphorylase_sf"/>
</dbReference>
<comment type="caution">
    <text evidence="2">The sequence shown here is derived from an EMBL/GenBank/DDBJ whole genome shotgun (WGS) entry which is preliminary data.</text>
</comment>
<dbReference type="Proteomes" id="UP000034302">
    <property type="component" value="Unassembled WGS sequence"/>
</dbReference>
<protein>
    <recommendedName>
        <fullName evidence="1">Nucleoside phosphorylase domain-containing protein</fullName>
    </recommendedName>
</protein>
<proteinExistence type="predicted"/>
<accession>A0A0G0BYA4</accession>
<dbReference type="Gene3D" id="3.40.50.1580">
    <property type="entry name" value="Nucleoside phosphorylase domain"/>
    <property type="match status" value="1"/>
</dbReference>